<accession>A0A8S4MZP4</accession>
<keyword evidence="11" id="KW-1015">Disulfide bond</keyword>
<dbReference type="Pfam" id="PF00090">
    <property type="entry name" value="TSP_1"/>
    <property type="match status" value="5"/>
</dbReference>
<evidence type="ECO:0000256" key="11">
    <source>
        <dbReference type="ARBA" id="ARBA00023157"/>
    </source>
</evidence>
<evidence type="ECO:0000256" key="2">
    <source>
        <dbReference type="ARBA" id="ARBA00004613"/>
    </source>
</evidence>
<dbReference type="InterPro" id="IPR027231">
    <property type="entry name" value="Semaphorin"/>
</dbReference>
<dbReference type="InterPro" id="IPR001627">
    <property type="entry name" value="Semap_dom"/>
</dbReference>
<evidence type="ECO:0000256" key="4">
    <source>
        <dbReference type="ARBA" id="ARBA00022525"/>
    </source>
</evidence>
<dbReference type="InterPro" id="IPR016201">
    <property type="entry name" value="PSI"/>
</dbReference>
<dbReference type="GO" id="GO:0045499">
    <property type="term" value="F:chemorepellent activity"/>
    <property type="evidence" value="ECO:0007669"/>
    <property type="project" value="TreeGrafter"/>
</dbReference>
<dbReference type="FunFam" id="2.130.10.10:FF:000369">
    <property type="entry name" value="semaphorin-2A isoform X1"/>
    <property type="match status" value="1"/>
</dbReference>
<dbReference type="InterPro" id="IPR057563">
    <property type="entry name" value="Sema5A/B-like_TSP-1"/>
</dbReference>
<dbReference type="PRINTS" id="PR01705">
    <property type="entry name" value="TSP1REPEAT"/>
</dbReference>
<evidence type="ECO:0000256" key="15">
    <source>
        <dbReference type="SAM" id="Phobius"/>
    </source>
</evidence>
<dbReference type="PANTHER" id="PTHR11036:SF79">
    <property type="entry name" value="SEMAPHORIN 5C, ISOFORM A"/>
    <property type="match status" value="1"/>
</dbReference>
<dbReference type="PANTHER" id="PTHR11036">
    <property type="entry name" value="SEMAPHORIN"/>
    <property type="match status" value="1"/>
</dbReference>
<evidence type="ECO:0000313" key="18">
    <source>
        <dbReference type="EMBL" id="CAH1774348.1"/>
    </source>
</evidence>
<dbReference type="GO" id="GO:0005576">
    <property type="term" value="C:extracellular region"/>
    <property type="evidence" value="ECO:0007669"/>
    <property type="project" value="UniProtKB-SubCell"/>
</dbReference>
<keyword evidence="4" id="KW-0964">Secreted</keyword>
<dbReference type="Proteomes" id="UP000749559">
    <property type="component" value="Unassembled WGS sequence"/>
</dbReference>
<sequence length="1111" mass="124604">MYKNGAALFVLHGLSCLLGFLHGSKDDTHSSVNGPKDFRIVTFDDFRKSLKEGSVQTYHSRDVTDIAQLTLDIPNNQLLVGARNYLLRLAIDDLSQLEKVEWPISDTEREMCLKKRPGSTGCENFVKVLLTNNEGGVFACGTNAFEPKCSWREATNLGTVRGWVKGLGKCPFSLQQNSTAFISQDGNLFSGTVIDSAGGNSLIHRIWPSPPPGLSESAGISSLGTLRTERDSKWLNGANFVSSYEIGDFVYFFFRETAVEYINCGKNVYSRVARMCKNDPGGQFLMKDRWTSFTKARLNCSLPGEYPFYYNELQHTYYNESEGLIYATFSTSTNSIAGSAVCVYNMTSLNNAFSSDFKHQEHSQAAWQKFSNPSPMYQCAGSPSVLSAGRAMRQQAPRMINSQKYLMMDKAVQPTSIMPMYSSEHERWSHIAVDTVPAKHHRSFTVMFLVDQKGQMKKIVHLKDSKTSCLVEEITIMSKDKTQPIKSMHLHKAGHESHIIIATDSKLLKIPTQRCGRFLTKTECMNAQDPYCGWHDPAGRCTTPPRGNIHTHNWHQDVKSCPIMDAPVDGKWEMWSNWTRCSHISDPNSPDMCRCRYRACEGPFNGGRPCSGSIVEVTNCTVHGAWTKWSDWSSCSSTCGSSERTRRRECGNPKPKYGGRLCVGSDLDVQDCRKAACPPPTPPPIDGGWSDWSDWGRCSAKCGGGIRTRNRECNSPRPQNDGKPCAGNLDDWQMCNQHECNEVRKPTQWTPWLRSNITNDGYFEQRHRYICRARVSDPSDLRASNPKTEIRFCDPKGVDCDNKGASRLDTDGGWTKWTSWNQCSAPCNGGVQWRSRECTDPEPSGSGKDCDGHSMEKRECNTHSCNAEWSCWSDYSACSVSCGIGTKKRTRVCDKIKDGRVYTRGCDGDSEQELECEMAACDVNDGWGKWTLWSVCSPKNLQKRVRKCLPPFPTRTQCKGEDEEIRPCEYNVIDVNVASVSSGSKGEKTGFELLHVIIVGVIAFILGAVIAIGIFLFCQRRRQQKYNIQQDSLKHLEKNKSHLYMMPSDSGVNLNNSSNMNIYTNLNQMNMNSINMNGTLTKGDKMSQMTVKEATIKRNSLMRTNLSINDL</sequence>
<keyword evidence="12" id="KW-0325">Glycoprotein</keyword>
<dbReference type="Pfam" id="PF23260">
    <property type="entry name" value="TSP1_2"/>
    <property type="match status" value="1"/>
</dbReference>
<dbReference type="Gene3D" id="2.20.100.10">
    <property type="entry name" value="Thrombospondin type-1 (TSP1) repeat"/>
    <property type="match status" value="6"/>
</dbReference>
<evidence type="ECO:0000256" key="5">
    <source>
        <dbReference type="ARBA" id="ARBA00022692"/>
    </source>
</evidence>
<dbReference type="SMART" id="SM00423">
    <property type="entry name" value="PSI"/>
    <property type="match status" value="1"/>
</dbReference>
<organism evidence="18 19">
    <name type="scientific">Owenia fusiformis</name>
    <name type="common">Polychaete worm</name>
    <dbReference type="NCBI Taxonomy" id="6347"/>
    <lineage>
        <taxon>Eukaryota</taxon>
        <taxon>Metazoa</taxon>
        <taxon>Spiralia</taxon>
        <taxon>Lophotrochozoa</taxon>
        <taxon>Annelida</taxon>
        <taxon>Polychaeta</taxon>
        <taxon>Sedentaria</taxon>
        <taxon>Canalipalpata</taxon>
        <taxon>Sabellida</taxon>
        <taxon>Oweniida</taxon>
        <taxon>Oweniidae</taxon>
        <taxon>Owenia</taxon>
    </lineage>
</organism>
<dbReference type="GO" id="GO:0005886">
    <property type="term" value="C:plasma membrane"/>
    <property type="evidence" value="ECO:0007669"/>
    <property type="project" value="TreeGrafter"/>
</dbReference>
<feature type="transmembrane region" description="Helical" evidence="15">
    <location>
        <begin position="993"/>
        <end position="1018"/>
    </location>
</feature>
<dbReference type="GO" id="GO:0030335">
    <property type="term" value="P:positive regulation of cell migration"/>
    <property type="evidence" value="ECO:0007669"/>
    <property type="project" value="TreeGrafter"/>
</dbReference>
<gene>
    <name evidence="18" type="ORF">OFUS_LOCUS1829</name>
</gene>
<dbReference type="GO" id="GO:0071526">
    <property type="term" value="P:semaphorin-plexin signaling pathway"/>
    <property type="evidence" value="ECO:0007669"/>
    <property type="project" value="TreeGrafter"/>
</dbReference>
<dbReference type="InterPro" id="IPR036352">
    <property type="entry name" value="Semap_dom_sf"/>
</dbReference>
<evidence type="ECO:0000259" key="17">
    <source>
        <dbReference type="PROSITE" id="PS51004"/>
    </source>
</evidence>
<evidence type="ECO:0000256" key="10">
    <source>
        <dbReference type="ARBA" id="ARBA00022989"/>
    </source>
</evidence>
<dbReference type="GO" id="GO:0030215">
    <property type="term" value="F:semaphorin receptor binding"/>
    <property type="evidence" value="ECO:0007669"/>
    <property type="project" value="InterPro"/>
</dbReference>
<evidence type="ECO:0000256" key="9">
    <source>
        <dbReference type="ARBA" id="ARBA00022902"/>
    </source>
</evidence>
<reference evidence="18" key="1">
    <citation type="submission" date="2022-03" db="EMBL/GenBank/DDBJ databases">
        <authorList>
            <person name="Martin C."/>
        </authorList>
    </citation>
    <scope>NUCLEOTIDE SEQUENCE</scope>
</reference>
<dbReference type="GO" id="GO:0007411">
    <property type="term" value="P:axon guidance"/>
    <property type="evidence" value="ECO:0007669"/>
    <property type="project" value="TreeGrafter"/>
</dbReference>
<keyword evidence="5 15" id="KW-0812">Transmembrane</keyword>
<dbReference type="EMBL" id="CAIIXF020000001">
    <property type="protein sequence ID" value="CAH1774348.1"/>
    <property type="molecule type" value="Genomic_DNA"/>
</dbReference>
<dbReference type="FunFam" id="2.20.100.10:FF:000007">
    <property type="entry name" value="Thrombospondin 1"/>
    <property type="match status" value="1"/>
</dbReference>
<dbReference type="SMART" id="SM00209">
    <property type="entry name" value="TSP1"/>
    <property type="match status" value="6"/>
</dbReference>
<evidence type="ECO:0000256" key="16">
    <source>
        <dbReference type="SAM" id="SignalP"/>
    </source>
</evidence>
<evidence type="ECO:0000313" key="19">
    <source>
        <dbReference type="Proteomes" id="UP000749559"/>
    </source>
</evidence>
<dbReference type="SMART" id="SM00630">
    <property type="entry name" value="Sema"/>
    <property type="match status" value="1"/>
</dbReference>
<evidence type="ECO:0000256" key="3">
    <source>
        <dbReference type="ARBA" id="ARBA00022473"/>
    </source>
</evidence>
<evidence type="ECO:0000256" key="12">
    <source>
        <dbReference type="ARBA" id="ARBA00023180"/>
    </source>
</evidence>
<comment type="caution">
    <text evidence="14">Lacks conserved residue(s) required for the propagation of feature annotation.</text>
</comment>
<dbReference type="AlphaFoldDB" id="A0A8S4MZP4"/>
<keyword evidence="10 15" id="KW-1133">Transmembrane helix</keyword>
<feature type="chain" id="PRO_5035904568" description="Semaphorin-2A" evidence="16">
    <location>
        <begin position="24"/>
        <end position="1111"/>
    </location>
</feature>
<dbReference type="PROSITE" id="PS51004">
    <property type="entry name" value="SEMA"/>
    <property type="match status" value="1"/>
</dbReference>
<dbReference type="InterPro" id="IPR036383">
    <property type="entry name" value="TSP1_rpt_sf"/>
</dbReference>
<proteinExistence type="predicted"/>
<evidence type="ECO:0000256" key="13">
    <source>
        <dbReference type="ARBA" id="ARBA00074148"/>
    </source>
</evidence>
<evidence type="ECO:0000256" key="6">
    <source>
        <dbReference type="ARBA" id="ARBA00022729"/>
    </source>
</evidence>
<dbReference type="SUPFAM" id="SSF103575">
    <property type="entry name" value="Plexin repeat"/>
    <property type="match status" value="1"/>
</dbReference>
<dbReference type="InterPro" id="IPR015943">
    <property type="entry name" value="WD40/YVTN_repeat-like_dom_sf"/>
</dbReference>
<dbReference type="Gene3D" id="3.30.1680.10">
    <property type="entry name" value="ligand-binding face of the semaphorins, domain 2"/>
    <property type="match status" value="1"/>
</dbReference>
<evidence type="ECO:0000256" key="1">
    <source>
        <dbReference type="ARBA" id="ARBA00004167"/>
    </source>
</evidence>
<dbReference type="Gene3D" id="2.130.10.10">
    <property type="entry name" value="YVTN repeat-like/Quinoprotein amine dehydrogenase"/>
    <property type="match status" value="1"/>
</dbReference>
<dbReference type="PROSITE" id="PS50092">
    <property type="entry name" value="TSP1"/>
    <property type="match status" value="5"/>
</dbReference>
<keyword evidence="6 16" id="KW-0732">Signal</keyword>
<keyword evidence="7" id="KW-0677">Repeat</keyword>
<dbReference type="InterPro" id="IPR000884">
    <property type="entry name" value="TSP1_rpt"/>
</dbReference>
<dbReference type="OrthoDB" id="9988752at2759"/>
<name>A0A8S4MZP4_OWEFU</name>
<dbReference type="SUPFAM" id="SSF82895">
    <property type="entry name" value="TSP-1 type 1 repeat"/>
    <property type="match status" value="5"/>
</dbReference>
<protein>
    <recommendedName>
        <fullName evidence="13">Semaphorin-2A</fullName>
    </recommendedName>
</protein>
<feature type="signal peptide" evidence="16">
    <location>
        <begin position="1"/>
        <end position="23"/>
    </location>
</feature>
<comment type="caution">
    <text evidence="18">The sequence shown here is derived from an EMBL/GenBank/DDBJ whole genome shotgun (WGS) entry which is preliminary data.</text>
</comment>
<evidence type="ECO:0000256" key="14">
    <source>
        <dbReference type="PROSITE-ProRule" id="PRU00352"/>
    </source>
</evidence>
<evidence type="ECO:0000256" key="7">
    <source>
        <dbReference type="ARBA" id="ARBA00022737"/>
    </source>
</evidence>
<dbReference type="SUPFAM" id="SSF101912">
    <property type="entry name" value="Sema domain"/>
    <property type="match status" value="1"/>
</dbReference>
<keyword evidence="3" id="KW-0217">Developmental protein</keyword>
<keyword evidence="9" id="KW-0524">Neurogenesis</keyword>
<keyword evidence="8" id="KW-0221">Differentiation</keyword>
<dbReference type="Pfam" id="PF01403">
    <property type="entry name" value="Sema"/>
    <property type="match status" value="1"/>
</dbReference>
<evidence type="ECO:0000256" key="8">
    <source>
        <dbReference type="ARBA" id="ARBA00022782"/>
    </source>
</evidence>
<comment type="subcellular location">
    <subcellularLocation>
        <location evidence="1">Membrane</location>
        <topology evidence="1">Single-pass membrane protein</topology>
    </subcellularLocation>
    <subcellularLocation>
        <location evidence="2">Secreted</location>
    </subcellularLocation>
</comment>
<dbReference type="FunFam" id="2.20.100.10:FF:000001">
    <property type="entry name" value="semaphorin-5A isoform X1"/>
    <property type="match status" value="2"/>
</dbReference>
<keyword evidence="19" id="KW-1185">Reference proteome</keyword>
<keyword evidence="15" id="KW-0472">Membrane</keyword>
<feature type="domain" description="Sema" evidence="17">
    <location>
        <begin position="38"/>
        <end position="512"/>
    </location>
</feature>